<keyword evidence="10 12" id="KW-0508">mRNA splicing</keyword>
<dbReference type="PANTHER" id="PTHR43995:SF1">
    <property type="entry name" value="PRE-MRNA-PROCESSING FACTOR 19"/>
    <property type="match status" value="1"/>
</dbReference>
<dbReference type="GO" id="GO:0061630">
    <property type="term" value="F:ubiquitin protein ligase activity"/>
    <property type="evidence" value="ECO:0007669"/>
    <property type="project" value="UniProtKB-UniRule"/>
</dbReference>
<comment type="subcellular location">
    <subcellularLocation>
        <location evidence="1 12">Nucleus</location>
    </subcellularLocation>
</comment>
<organism evidence="14 15">
    <name type="scientific">Tortispora caseinolytica NRRL Y-17796</name>
    <dbReference type="NCBI Taxonomy" id="767744"/>
    <lineage>
        <taxon>Eukaryota</taxon>
        <taxon>Fungi</taxon>
        <taxon>Dikarya</taxon>
        <taxon>Ascomycota</taxon>
        <taxon>Saccharomycotina</taxon>
        <taxon>Trigonopsidomycetes</taxon>
        <taxon>Trigonopsidales</taxon>
        <taxon>Trigonopsidaceae</taxon>
        <taxon>Tortispora</taxon>
    </lineage>
</organism>
<protein>
    <recommendedName>
        <fullName evidence="12">Pre-mRNA-processing factor 19</fullName>
        <ecNumber evidence="12">2.3.2.27</ecNumber>
    </recommendedName>
</protein>
<dbReference type="GO" id="GO:0070534">
    <property type="term" value="P:protein K63-linked ubiquitination"/>
    <property type="evidence" value="ECO:0007669"/>
    <property type="project" value="UniProtKB-UniRule"/>
</dbReference>
<reference evidence="15" key="1">
    <citation type="submission" date="2016-02" db="EMBL/GenBank/DDBJ databases">
        <title>Comparative genomics of biotechnologically important yeasts.</title>
        <authorList>
            <consortium name="DOE Joint Genome Institute"/>
            <person name="Riley R."/>
            <person name="Haridas S."/>
            <person name="Wolfe K.H."/>
            <person name="Lopes M.R."/>
            <person name="Hittinger C.T."/>
            <person name="Goker M."/>
            <person name="Salamov A."/>
            <person name="Wisecaver J."/>
            <person name="Long T.M."/>
            <person name="Aerts A.L."/>
            <person name="Barry K."/>
            <person name="Choi C."/>
            <person name="Clum A."/>
            <person name="Coughlan A.Y."/>
            <person name="Deshpande S."/>
            <person name="Douglass A.P."/>
            <person name="Hanson S.J."/>
            <person name="Klenk H.-P."/>
            <person name="Labutti K."/>
            <person name="Lapidus A."/>
            <person name="Lindquist E."/>
            <person name="Lipzen A."/>
            <person name="Meier-Kolthoff J.P."/>
            <person name="Ohm R.A."/>
            <person name="Otillar R.P."/>
            <person name="Pangilinan J."/>
            <person name="Peng Y."/>
            <person name="Rokas A."/>
            <person name="Rosa C.A."/>
            <person name="Scheuner C."/>
            <person name="Sibirny A.A."/>
            <person name="Slot J.C."/>
            <person name="Stielow J.B."/>
            <person name="Sun H."/>
            <person name="Kurtzman C.P."/>
            <person name="Blackwell M."/>
            <person name="Jeffries T.W."/>
            <person name="Grigoriev I.V."/>
        </authorList>
    </citation>
    <scope>NUCLEOTIDE SEQUENCE [LARGE SCALE GENOMIC DNA]</scope>
    <source>
        <strain evidence="15">NRRL Y-17796</strain>
    </source>
</reference>
<comment type="catalytic activity">
    <reaction evidence="12">
        <text>S-ubiquitinyl-[E2 ubiquitin-conjugating enzyme]-L-cysteine + [acceptor protein]-L-lysine = [E2 ubiquitin-conjugating enzyme]-L-cysteine + N(6)-ubiquitinyl-[acceptor protein]-L-lysine.</text>
        <dbReference type="EC" id="2.3.2.27"/>
    </reaction>
</comment>
<evidence type="ECO:0000256" key="11">
    <source>
        <dbReference type="ARBA" id="ARBA00023242"/>
    </source>
</evidence>
<evidence type="ECO:0000256" key="10">
    <source>
        <dbReference type="ARBA" id="ARBA00023187"/>
    </source>
</evidence>
<dbReference type="GO" id="GO:0006281">
    <property type="term" value="P:DNA repair"/>
    <property type="evidence" value="ECO:0007669"/>
    <property type="project" value="UniProtKB-KW"/>
</dbReference>
<keyword evidence="11 12" id="KW-0539">Nucleus</keyword>
<dbReference type="PROSITE" id="PS51698">
    <property type="entry name" value="U_BOX"/>
    <property type="match status" value="1"/>
</dbReference>
<dbReference type="FunFam" id="3.30.40.10:FF:000027">
    <property type="entry name" value="Pre-mRNA-processing factor 19, putative"/>
    <property type="match status" value="1"/>
</dbReference>
<comment type="similarity">
    <text evidence="3 12">Belongs to the WD repeat PRP19 family.</text>
</comment>
<dbReference type="GO" id="GO:0000398">
    <property type="term" value="P:mRNA splicing, via spliceosome"/>
    <property type="evidence" value="ECO:0007669"/>
    <property type="project" value="InterPro"/>
</dbReference>
<name>A0A1E4TIZ9_9ASCO</name>
<dbReference type="Gene3D" id="3.30.40.10">
    <property type="entry name" value="Zinc/RING finger domain, C3HC4 (zinc finger)"/>
    <property type="match status" value="1"/>
</dbReference>
<dbReference type="UniPathway" id="UPA00143"/>
<evidence type="ECO:0000256" key="9">
    <source>
        <dbReference type="ARBA" id="ARBA00022786"/>
    </source>
</evidence>
<keyword evidence="6 12" id="KW-0808">Transferase</keyword>
<dbReference type="Proteomes" id="UP000095023">
    <property type="component" value="Unassembled WGS sequence"/>
</dbReference>
<feature type="domain" description="U-box" evidence="13">
    <location>
        <begin position="1"/>
        <end position="71"/>
    </location>
</feature>
<dbReference type="SMART" id="SM00504">
    <property type="entry name" value="Ubox"/>
    <property type="match status" value="1"/>
</dbReference>
<evidence type="ECO:0000259" key="13">
    <source>
        <dbReference type="PROSITE" id="PS51698"/>
    </source>
</evidence>
<keyword evidence="4" id="KW-0853">WD repeat</keyword>
<evidence type="ECO:0000313" key="15">
    <source>
        <dbReference type="Proteomes" id="UP000095023"/>
    </source>
</evidence>
<dbReference type="InterPro" id="IPR013083">
    <property type="entry name" value="Znf_RING/FYVE/PHD"/>
</dbReference>
<dbReference type="Pfam" id="PF04564">
    <property type="entry name" value="U-box"/>
    <property type="match status" value="1"/>
</dbReference>
<dbReference type="CDD" id="cd16656">
    <property type="entry name" value="RING-Ubox_PRP19"/>
    <property type="match status" value="1"/>
</dbReference>
<dbReference type="GO" id="GO:0071006">
    <property type="term" value="C:U2-type catalytic step 1 spliceosome"/>
    <property type="evidence" value="ECO:0007669"/>
    <property type="project" value="TreeGrafter"/>
</dbReference>
<dbReference type="OrthoDB" id="687049at2759"/>
<evidence type="ECO:0000256" key="5">
    <source>
        <dbReference type="ARBA" id="ARBA00022664"/>
    </source>
</evidence>
<evidence type="ECO:0000256" key="6">
    <source>
        <dbReference type="ARBA" id="ARBA00022679"/>
    </source>
</evidence>
<dbReference type="EC" id="2.3.2.27" evidence="12"/>
<dbReference type="GO" id="GO:0005737">
    <property type="term" value="C:cytoplasm"/>
    <property type="evidence" value="ECO:0007669"/>
    <property type="project" value="TreeGrafter"/>
</dbReference>
<evidence type="ECO:0000256" key="1">
    <source>
        <dbReference type="ARBA" id="ARBA00004123"/>
    </source>
</evidence>
<evidence type="ECO:0000256" key="4">
    <source>
        <dbReference type="ARBA" id="ARBA00022574"/>
    </source>
</evidence>
<comment type="subunit">
    <text evidence="12">Homotetramer.</text>
</comment>
<comment type="function">
    <text evidence="12">Ubiquitin-protein ligase which is mainly involved pre-mRNA splicing and DNA repair. Required for pre-mRNA splicing as component of the spliceosome.</text>
</comment>
<dbReference type="InterPro" id="IPR003613">
    <property type="entry name" value="Ubox_domain"/>
</dbReference>
<evidence type="ECO:0000256" key="12">
    <source>
        <dbReference type="RuleBase" id="RU367101"/>
    </source>
</evidence>
<dbReference type="GO" id="GO:0000974">
    <property type="term" value="C:Prp19 complex"/>
    <property type="evidence" value="ECO:0007669"/>
    <property type="project" value="UniProtKB-UniRule"/>
</dbReference>
<evidence type="ECO:0000256" key="8">
    <source>
        <dbReference type="ARBA" id="ARBA00022737"/>
    </source>
</evidence>
<dbReference type="Pfam" id="PF08606">
    <property type="entry name" value="Prp19"/>
    <property type="match status" value="1"/>
</dbReference>
<evidence type="ECO:0000256" key="3">
    <source>
        <dbReference type="ARBA" id="ARBA00006388"/>
    </source>
</evidence>
<evidence type="ECO:0000256" key="2">
    <source>
        <dbReference type="ARBA" id="ARBA00004906"/>
    </source>
</evidence>
<dbReference type="AlphaFoldDB" id="A0A1E4TIZ9"/>
<sequence length="96" mass="10292">MFCAISGNPPKSPVFSPASGSIFDRSLIENYIQLNGVDPVSQKPLSVDDLLPVNTSAGIATKPPDTLSIPSLLDSLAKEYDANALETFSLRKQLQE</sequence>
<feature type="non-terminal residue" evidence="14">
    <location>
        <position position="96"/>
    </location>
</feature>
<dbReference type="InterPro" id="IPR038959">
    <property type="entry name" value="Prp19"/>
</dbReference>
<keyword evidence="9 12" id="KW-0833">Ubl conjugation pathway</keyword>
<proteinExistence type="inferred from homology"/>
<keyword evidence="5 12" id="KW-0507">mRNA processing</keyword>
<keyword evidence="7 12" id="KW-0747">Spliceosome</keyword>
<dbReference type="EMBL" id="KV453841">
    <property type="protein sequence ID" value="ODV91721.1"/>
    <property type="molecule type" value="Genomic_DNA"/>
</dbReference>
<accession>A0A1E4TIZ9</accession>
<evidence type="ECO:0000313" key="14">
    <source>
        <dbReference type="EMBL" id="ODV91721.1"/>
    </source>
</evidence>
<dbReference type="InterPro" id="IPR055340">
    <property type="entry name" value="RING-Ubox_PRP19"/>
</dbReference>
<evidence type="ECO:0000256" key="7">
    <source>
        <dbReference type="ARBA" id="ARBA00022728"/>
    </source>
</evidence>
<dbReference type="InterPro" id="IPR013915">
    <property type="entry name" value="Prp19_cc"/>
</dbReference>
<keyword evidence="12" id="KW-0234">DNA repair</keyword>
<keyword evidence="12" id="KW-0227">DNA damage</keyword>
<keyword evidence="15" id="KW-1185">Reference proteome</keyword>
<comment type="pathway">
    <text evidence="2 12">Protein modification; protein ubiquitination.</text>
</comment>
<keyword evidence="8" id="KW-0677">Repeat</keyword>
<dbReference type="SUPFAM" id="SSF57850">
    <property type="entry name" value="RING/U-box"/>
    <property type="match status" value="1"/>
</dbReference>
<dbReference type="PANTHER" id="PTHR43995">
    <property type="entry name" value="PRE-MRNA-PROCESSING FACTOR 19"/>
    <property type="match status" value="1"/>
</dbReference>
<gene>
    <name evidence="14" type="ORF">CANCADRAFT_30060</name>
</gene>